<dbReference type="SUPFAM" id="SSF53474">
    <property type="entry name" value="alpha/beta-Hydrolases"/>
    <property type="match status" value="1"/>
</dbReference>
<dbReference type="PANTHER" id="PTHR42044:SF2">
    <property type="entry name" value="DUF676 DOMAIN-CONTAINING PROTEIN"/>
    <property type="match status" value="1"/>
</dbReference>
<keyword evidence="3" id="KW-1185">Reference proteome</keyword>
<dbReference type="EMBL" id="JEMT01016673">
    <property type="protein sequence ID" value="EXX70144.1"/>
    <property type="molecule type" value="Genomic_DNA"/>
</dbReference>
<keyword evidence="1" id="KW-0472">Membrane</keyword>
<accession>A0A015KRD7</accession>
<dbReference type="Proteomes" id="UP000022910">
    <property type="component" value="Unassembled WGS sequence"/>
</dbReference>
<evidence type="ECO:0000313" key="3">
    <source>
        <dbReference type="Proteomes" id="UP000022910"/>
    </source>
</evidence>
<keyword evidence="1" id="KW-1133">Transmembrane helix</keyword>
<comment type="caution">
    <text evidence="2">The sequence shown here is derived from an EMBL/GenBank/DDBJ whole genome shotgun (WGS) entry which is preliminary data.</text>
</comment>
<dbReference type="AlphaFoldDB" id="A0A015KRD7"/>
<reference evidence="2 3" key="1">
    <citation type="submission" date="2014-02" db="EMBL/GenBank/DDBJ databases">
        <title>Single nucleus genome sequencing reveals high similarity among nuclei of an endomycorrhizal fungus.</title>
        <authorList>
            <person name="Lin K."/>
            <person name="Geurts R."/>
            <person name="Zhang Z."/>
            <person name="Limpens E."/>
            <person name="Saunders D.G."/>
            <person name="Mu D."/>
            <person name="Pang E."/>
            <person name="Cao H."/>
            <person name="Cha H."/>
            <person name="Lin T."/>
            <person name="Zhou Q."/>
            <person name="Shang Y."/>
            <person name="Li Y."/>
            <person name="Ivanov S."/>
            <person name="Sharma T."/>
            <person name="Velzen R.V."/>
            <person name="Ruijter N.D."/>
            <person name="Aanen D.K."/>
            <person name="Win J."/>
            <person name="Kamoun S."/>
            <person name="Bisseling T."/>
            <person name="Huang S."/>
        </authorList>
    </citation>
    <scope>NUCLEOTIDE SEQUENCE [LARGE SCALE GENOMIC DNA]</scope>
    <source>
        <strain evidence="3">DAOM197198w</strain>
    </source>
</reference>
<dbReference type="InterPro" id="IPR029058">
    <property type="entry name" value="AB_hydrolase_fold"/>
</dbReference>
<evidence type="ECO:0000256" key="1">
    <source>
        <dbReference type="SAM" id="Phobius"/>
    </source>
</evidence>
<name>A0A015KRD7_RHIIW</name>
<keyword evidence="1" id="KW-0812">Transmembrane</keyword>
<dbReference type="STRING" id="1432141.A0A015KRD7"/>
<evidence type="ECO:0000313" key="2">
    <source>
        <dbReference type="EMBL" id="EXX70144.1"/>
    </source>
</evidence>
<sequence>MANSNSFNSSLRNLWPLSNNRPRVWNPWKLMKDDIYWVLSHPYDVIVEFLYRNSIGAMRFEKVHNDEATCEINLSYWKNWISIIQLAVWTLATIPLVIFYPLLMLSAFEQEKIRPPKEQTKDDEKWFFINGVTVNEEWLDQNCKYLEERFGIGVTGILNRSYGIFWDFVEAVLERSFNFETIPVHWATCNILRELRNENVKVVRLVAHSQGTIIAYLTVRKLFTELSYTNEQNYLNKLEVYTFANVCRDFINPNGLVGHIEHYVNKRDPVAMLGVLNETAGNRIEGNVFINDTLNEGKGHLFNSFYSLNSEDYISPEGAECKLLNRSGNVDNLPINI</sequence>
<protein>
    <recommendedName>
        <fullName evidence="4">DUF676 domain-containing protein</fullName>
    </recommendedName>
</protein>
<dbReference type="PANTHER" id="PTHR42044">
    <property type="entry name" value="DUF676 DOMAIN-CONTAINING PROTEIN-RELATED"/>
    <property type="match status" value="1"/>
</dbReference>
<dbReference type="HOGENOM" id="CLU_824237_0_0_1"/>
<proteinExistence type="predicted"/>
<feature type="transmembrane region" description="Helical" evidence="1">
    <location>
        <begin position="83"/>
        <end position="108"/>
    </location>
</feature>
<dbReference type="OrthoDB" id="202545at2759"/>
<gene>
    <name evidence="2" type="ORF">RirG_090150</name>
</gene>
<organism evidence="2 3">
    <name type="scientific">Rhizophagus irregularis (strain DAOM 197198w)</name>
    <name type="common">Glomus intraradices</name>
    <dbReference type="NCBI Taxonomy" id="1432141"/>
    <lineage>
        <taxon>Eukaryota</taxon>
        <taxon>Fungi</taxon>
        <taxon>Fungi incertae sedis</taxon>
        <taxon>Mucoromycota</taxon>
        <taxon>Glomeromycotina</taxon>
        <taxon>Glomeromycetes</taxon>
        <taxon>Glomerales</taxon>
        <taxon>Glomeraceae</taxon>
        <taxon>Rhizophagus</taxon>
    </lineage>
</organism>
<evidence type="ECO:0008006" key="4">
    <source>
        <dbReference type="Google" id="ProtNLM"/>
    </source>
</evidence>